<keyword evidence="3" id="KW-1185">Reference proteome</keyword>
<dbReference type="EMBL" id="OZ034816">
    <property type="protein sequence ID" value="CAL1375984.1"/>
    <property type="molecule type" value="Genomic_DNA"/>
</dbReference>
<evidence type="ECO:0000313" key="2">
    <source>
        <dbReference type="EMBL" id="CAL1375984.1"/>
    </source>
</evidence>
<reference evidence="2 3" key="1">
    <citation type="submission" date="2024-04" db="EMBL/GenBank/DDBJ databases">
        <authorList>
            <person name="Fracassetti M."/>
        </authorList>
    </citation>
    <scope>NUCLEOTIDE SEQUENCE [LARGE SCALE GENOMIC DNA]</scope>
</reference>
<feature type="domain" description="RNase H type-1" evidence="1">
    <location>
        <begin position="32"/>
        <end position="82"/>
    </location>
</feature>
<dbReference type="InterPro" id="IPR002156">
    <property type="entry name" value="RNaseH_domain"/>
</dbReference>
<accession>A0AAV2DR35</accession>
<evidence type="ECO:0000313" key="3">
    <source>
        <dbReference type="Proteomes" id="UP001497516"/>
    </source>
</evidence>
<gene>
    <name evidence="2" type="ORF">LTRI10_LOCUS17749</name>
</gene>
<sequence>MDFNVHDQLPDHFHHRQVLMILRYTAMDRFFNDSQEAAYGVVVSNNHDQVCDGKAEIMHCFPPLEAEAKALLEGSRLSSDHPAWSVLTVCPLFMQSTTTRDHGHGERQHGLALSDKRWNLIQ</sequence>
<proteinExistence type="predicted"/>
<dbReference type="GO" id="GO:0003676">
    <property type="term" value="F:nucleic acid binding"/>
    <property type="evidence" value="ECO:0007669"/>
    <property type="project" value="InterPro"/>
</dbReference>
<evidence type="ECO:0000259" key="1">
    <source>
        <dbReference type="Pfam" id="PF13456"/>
    </source>
</evidence>
<dbReference type="AlphaFoldDB" id="A0AAV2DR35"/>
<dbReference type="GO" id="GO:0004523">
    <property type="term" value="F:RNA-DNA hybrid ribonuclease activity"/>
    <property type="evidence" value="ECO:0007669"/>
    <property type="project" value="InterPro"/>
</dbReference>
<dbReference type="Proteomes" id="UP001497516">
    <property type="component" value="Chromosome 3"/>
</dbReference>
<protein>
    <recommendedName>
        <fullName evidence="1">RNase H type-1 domain-containing protein</fullName>
    </recommendedName>
</protein>
<name>A0AAV2DR35_9ROSI</name>
<dbReference type="Pfam" id="PF13456">
    <property type="entry name" value="RVT_3"/>
    <property type="match status" value="1"/>
</dbReference>
<organism evidence="2 3">
    <name type="scientific">Linum trigynum</name>
    <dbReference type="NCBI Taxonomy" id="586398"/>
    <lineage>
        <taxon>Eukaryota</taxon>
        <taxon>Viridiplantae</taxon>
        <taxon>Streptophyta</taxon>
        <taxon>Embryophyta</taxon>
        <taxon>Tracheophyta</taxon>
        <taxon>Spermatophyta</taxon>
        <taxon>Magnoliopsida</taxon>
        <taxon>eudicotyledons</taxon>
        <taxon>Gunneridae</taxon>
        <taxon>Pentapetalae</taxon>
        <taxon>rosids</taxon>
        <taxon>fabids</taxon>
        <taxon>Malpighiales</taxon>
        <taxon>Linaceae</taxon>
        <taxon>Linum</taxon>
    </lineage>
</organism>